<dbReference type="InterPro" id="IPR006170">
    <property type="entry name" value="PBP/GOBP"/>
</dbReference>
<dbReference type="OrthoDB" id="6574851at2759"/>
<dbReference type="CDD" id="cd23992">
    <property type="entry name" value="PBP_GOBP"/>
    <property type="match status" value="1"/>
</dbReference>
<reference evidence="1 2" key="1">
    <citation type="submission" date="2019-08" db="EMBL/GenBank/DDBJ databases">
        <authorList>
            <person name="Alioto T."/>
            <person name="Alioto T."/>
            <person name="Gomez Garrido J."/>
        </authorList>
    </citation>
    <scope>NUCLEOTIDE SEQUENCE [LARGE SCALE GENOMIC DNA]</scope>
</reference>
<dbReference type="EMBL" id="CABPRJ010000008">
    <property type="protein sequence ID" value="VVC25032.1"/>
    <property type="molecule type" value="Genomic_DNA"/>
</dbReference>
<gene>
    <name evidence="1" type="ORF">CINCED_3A005583</name>
</gene>
<protein>
    <submittedName>
        <fullName evidence="1">Pheromone/general odorant binding protein</fullName>
    </submittedName>
</protein>
<accession>A0A5E4LZ09</accession>
<keyword evidence="2" id="KW-1185">Reference proteome</keyword>
<dbReference type="GO" id="GO:0005549">
    <property type="term" value="F:odorant binding"/>
    <property type="evidence" value="ECO:0007669"/>
    <property type="project" value="InterPro"/>
</dbReference>
<organism evidence="1 2">
    <name type="scientific">Cinara cedri</name>
    <dbReference type="NCBI Taxonomy" id="506608"/>
    <lineage>
        <taxon>Eukaryota</taxon>
        <taxon>Metazoa</taxon>
        <taxon>Ecdysozoa</taxon>
        <taxon>Arthropoda</taxon>
        <taxon>Hexapoda</taxon>
        <taxon>Insecta</taxon>
        <taxon>Pterygota</taxon>
        <taxon>Neoptera</taxon>
        <taxon>Paraneoptera</taxon>
        <taxon>Hemiptera</taxon>
        <taxon>Sternorrhyncha</taxon>
        <taxon>Aphidomorpha</taxon>
        <taxon>Aphidoidea</taxon>
        <taxon>Aphididae</taxon>
        <taxon>Lachninae</taxon>
        <taxon>Cinara</taxon>
    </lineage>
</organism>
<dbReference type="Pfam" id="PF01395">
    <property type="entry name" value="PBP_GOBP"/>
    <property type="match status" value="1"/>
</dbReference>
<dbReference type="AlphaFoldDB" id="A0A5E4LZ09"/>
<dbReference type="Gene3D" id="1.10.238.20">
    <property type="entry name" value="Pheromone/general odorant binding protein domain"/>
    <property type="match status" value="1"/>
</dbReference>
<dbReference type="Proteomes" id="UP000325440">
    <property type="component" value="Unassembled WGS sequence"/>
</dbReference>
<dbReference type="InterPro" id="IPR036728">
    <property type="entry name" value="PBP_GOBP_sf"/>
</dbReference>
<evidence type="ECO:0000313" key="2">
    <source>
        <dbReference type="Proteomes" id="UP000325440"/>
    </source>
</evidence>
<evidence type="ECO:0000313" key="1">
    <source>
        <dbReference type="EMBL" id="VVC25032.1"/>
    </source>
</evidence>
<proteinExistence type="predicted"/>
<sequence length="158" mass="18088">MYNKVLYIKRVFSLGKMTPSKLQVSLLLCSLALLFPCFVNGKYYGPDIDKVGKMCNATKEDVQVLKNYDIPSTEIGKCLMKCLTVKLGMVDALGKYSKDGTDVVFKEYWPEMPLNIRSAIIDKCYNEALKISNELGTCDYYYKIEICFNSELKRYGMF</sequence>
<name>A0A5E4LZ09_9HEMI</name>
<dbReference type="SUPFAM" id="SSF47565">
    <property type="entry name" value="Insect pheromone/odorant-binding proteins"/>
    <property type="match status" value="1"/>
</dbReference>